<dbReference type="Pfam" id="PF00106">
    <property type="entry name" value="adh_short"/>
    <property type="match status" value="1"/>
</dbReference>
<dbReference type="PRINTS" id="PR00081">
    <property type="entry name" value="GDHRDH"/>
</dbReference>
<dbReference type="PANTHER" id="PTHR44196">
    <property type="entry name" value="DEHYDROGENASE/REDUCTASE SDR FAMILY MEMBER 7B"/>
    <property type="match status" value="1"/>
</dbReference>
<dbReference type="PANTHER" id="PTHR44196:SF1">
    <property type="entry name" value="DEHYDROGENASE_REDUCTASE SDR FAMILY MEMBER 7B"/>
    <property type="match status" value="1"/>
</dbReference>
<dbReference type="KEGG" id="bfz:BAU07_06615"/>
<evidence type="ECO:0000313" key="5">
    <source>
        <dbReference type="Proteomes" id="UP000091926"/>
    </source>
</evidence>
<protein>
    <submittedName>
        <fullName evidence="4">Oxidoreductase</fullName>
    </submittedName>
</protein>
<organism evidence="4 5">
    <name type="scientific">Bordetella flabilis</name>
    <dbReference type="NCBI Taxonomy" id="463014"/>
    <lineage>
        <taxon>Bacteria</taxon>
        <taxon>Pseudomonadati</taxon>
        <taxon>Pseudomonadota</taxon>
        <taxon>Betaproteobacteria</taxon>
        <taxon>Burkholderiales</taxon>
        <taxon>Alcaligenaceae</taxon>
        <taxon>Bordetella</taxon>
    </lineage>
</organism>
<comment type="similarity">
    <text evidence="1 3">Belongs to the short-chain dehydrogenases/reductases (SDR) family.</text>
</comment>
<dbReference type="PRINTS" id="PR00080">
    <property type="entry name" value="SDRFAMILY"/>
</dbReference>
<dbReference type="AlphaFoldDB" id="A0A193GC28"/>
<gene>
    <name evidence="4" type="ORF">BAU07_06615</name>
</gene>
<dbReference type="GO" id="GO:0016020">
    <property type="term" value="C:membrane"/>
    <property type="evidence" value="ECO:0007669"/>
    <property type="project" value="TreeGrafter"/>
</dbReference>
<dbReference type="InterPro" id="IPR002347">
    <property type="entry name" value="SDR_fam"/>
</dbReference>
<dbReference type="SUPFAM" id="SSF51735">
    <property type="entry name" value="NAD(P)-binding Rossmann-fold domains"/>
    <property type="match status" value="1"/>
</dbReference>
<dbReference type="GO" id="GO:0016491">
    <property type="term" value="F:oxidoreductase activity"/>
    <property type="evidence" value="ECO:0007669"/>
    <property type="project" value="UniProtKB-KW"/>
</dbReference>
<evidence type="ECO:0000313" key="4">
    <source>
        <dbReference type="EMBL" id="ANN76829.1"/>
    </source>
</evidence>
<evidence type="ECO:0000256" key="1">
    <source>
        <dbReference type="ARBA" id="ARBA00006484"/>
    </source>
</evidence>
<keyword evidence="2" id="KW-0560">Oxidoreductase</keyword>
<sequence>MNVQGKRVLVTGGSSGIGLATATELVRKGARVFVVGRRAAVVREATGTLRAEGGQADGIDADVSTPAGRERALAAALAWLGGLDILINNAGGVRAGRLEDTAEGDILKMVDVNLLAPILLTRAALPSLRASGDGVVVNVASGIALVGVPFYTTYAAVKAGISHFGEALRRELKGEGIHVMTAYPGATDTPMMQSSRAGPDLGFVREPAAAVAEAIVAGIESGALQVIRGGEVRAAMIAQNRADPASLDERFAGLKPRLAEAVKDHSAL</sequence>
<accession>A0A193GC28</accession>
<evidence type="ECO:0000256" key="3">
    <source>
        <dbReference type="RuleBase" id="RU000363"/>
    </source>
</evidence>
<keyword evidence="5" id="KW-1185">Reference proteome</keyword>
<reference evidence="4 5" key="1">
    <citation type="submission" date="2016-06" db="EMBL/GenBank/DDBJ databases">
        <title>Complete genome sequences of Bordetella bronchialis and Bordetella flabilis.</title>
        <authorList>
            <person name="LiPuma J.J."/>
            <person name="Spilker T."/>
        </authorList>
    </citation>
    <scope>NUCLEOTIDE SEQUENCE [LARGE SCALE GENOMIC DNA]</scope>
    <source>
        <strain evidence="4 5">AU10664</strain>
    </source>
</reference>
<evidence type="ECO:0000256" key="2">
    <source>
        <dbReference type="ARBA" id="ARBA00023002"/>
    </source>
</evidence>
<proteinExistence type="inferred from homology"/>
<dbReference type="EMBL" id="CP016172">
    <property type="protein sequence ID" value="ANN76829.1"/>
    <property type="molecule type" value="Genomic_DNA"/>
</dbReference>
<dbReference type="RefSeq" id="WP_066655181.1">
    <property type="nucleotide sequence ID" value="NZ_CBCSCL010000008.1"/>
</dbReference>
<dbReference type="Proteomes" id="UP000091926">
    <property type="component" value="Chromosome"/>
</dbReference>
<dbReference type="STRING" id="463014.BAU07_06615"/>
<dbReference type="InterPro" id="IPR036291">
    <property type="entry name" value="NAD(P)-bd_dom_sf"/>
</dbReference>
<name>A0A193GC28_9BORD</name>
<dbReference type="Gene3D" id="3.40.50.720">
    <property type="entry name" value="NAD(P)-binding Rossmann-like Domain"/>
    <property type="match status" value="1"/>
</dbReference>
<dbReference type="CDD" id="cd05233">
    <property type="entry name" value="SDR_c"/>
    <property type="match status" value="1"/>
</dbReference>
<dbReference type="OrthoDB" id="9810734at2"/>